<dbReference type="PROSITE" id="PS51372">
    <property type="entry name" value="PRD_2"/>
    <property type="match status" value="2"/>
</dbReference>
<dbReference type="PANTHER" id="PTHR30185">
    <property type="entry name" value="CRYPTIC BETA-GLUCOSIDE BGL OPERON ANTITERMINATOR"/>
    <property type="match status" value="1"/>
</dbReference>
<dbReference type="Proteomes" id="UP000682111">
    <property type="component" value="Unassembled WGS sequence"/>
</dbReference>
<protein>
    <submittedName>
        <fullName evidence="4">Transcriptional antiterminator</fullName>
    </submittedName>
</protein>
<evidence type="ECO:0000259" key="3">
    <source>
        <dbReference type="PROSITE" id="PS51372"/>
    </source>
</evidence>
<feature type="domain" description="PTS EIIA type-2" evidence="2">
    <location>
        <begin position="496"/>
        <end position="636"/>
    </location>
</feature>
<feature type="domain" description="PRD" evidence="3">
    <location>
        <begin position="287"/>
        <end position="393"/>
    </location>
</feature>
<dbReference type="EMBL" id="BORC01000010">
    <property type="protein sequence ID" value="GIN64128.1"/>
    <property type="molecule type" value="Genomic_DNA"/>
</dbReference>
<dbReference type="InterPro" id="IPR050661">
    <property type="entry name" value="BglG_antiterminators"/>
</dbReference>
<evidence type="ECO:0000313" key="5">
    <source>
        <dbReference type="Proteomes" id="UP000682111"/>
    </source>
</evidence>
<accession>A0A920BVN8</accession>
<dbReference type="InterPro" id="IPR016152">
    <property type="entry name" value="PTrfase/Anion_transptr"/>
</dbReference>
<proteinExistence type="predicted"/>
<dbReference type="InterPro" id="IPR002178">
    <property type="entry name" value="PTS_EIIA_type-2_dom"/>
</dbReference>
<dbReference type="Pfam" id="PF00359">
    <property type="entry name" value="PTS_EIIA_2"/>
    <property type="match status" value="1"/>
</dbReference>
<dbReference type="PANTHER" id="PTHR30185:SF12">
    <property type="entry name" value="TRANSCRIPTIONAL REGULATOR MANR"/>
    <property type="match status" value="1"/>
</dbReference>
<sequence>MENKHKRMIEILLQSEKSVTSKELGYMLGVSQKTIRNYVAAINQPGERYIYSSHKGYTVNREKAQQLLHAQTKGLPENQSERVRYIIKRLLQNGSNKLDLNDISDELLVSFETVKNDFSIVKEKVAQNHLFITQKNIYVSIEGSEKDKRKLLSKLLSGEFNENLLNLEVLENIFPSFNLKFLAATIQDLCQEYHYFINDYALLNLILEVAIEIDRMKHNFMQSERHNLLSNFNAQELESINKLAKTIEEKFNIQYKNGEIKELANIVLSYLTKLDYSKISSKNLNQILDKRSLDLIRILKQQMKNWHLFDVEIEGFLVKFSLHIKNLLIRMDNDYILKNPLTNHIKHSCPLIFEHAIEIGNTIGKFMKKRITEDEITFLALHIGSIMGENSYLNSRIKCALFLPSYYDYSHNLIDKIKKEFKHDIVINQVTSNIKEIDTKSNDLLINIGSNFYNLPLIETQITPFLTRNDSSSIKRAIEKTKLLKKRNYLKEHLYQITESDLFFNETHFIDRNSVLKFMCKKLIDKGYVQKKYLDDVLDRESQSSTAFGKLAVPHSINMDASKTCVSMLISNRGIKWDEHNTVNVVLLFAIKKDERALFFNIFDSIVTKLIEPQNISNVSKSKNIDELIENFLDSL</sequence>
<evidence type="ECO:0000256" key="1">
    <source>
        <dbReference type="ARBA" id="ARBA00022737"/>
    </source>
</evidence>
<evidence type="ECO:0000259" key="2">
    <source>
        <dbReference type="PROSITE" id="PS51094"/>
    </source>
</evidence>
<dbReference type="Gene3D" id="3.40.930.10">
    <property type="entry name" value="Mannitol-specific EII, Chain A"/>
    <property type="match status" value="1"/>
</dbReference>
<dbReference type="GO" id="GO:0006355">
    <property type="term" value="P:regulation of DNA-templated transcription"/>
    <property type="evidence" value="ECO:0007669"/>
    <property type="project" value="InterPro"/>
</dbReference>
<evidence type="ECO:0000313" key="4">
    <source>
        <dbReference type="EMBL" id="GIN64128.1"/>
    </source>
</evidence>
<dbReference type="Gene3D" id="1.10.1790.10">
    <property type="entry name" value="PRD domain"/>
    <property type="match status" value="1"/>
</dbReference>
<dbReference type="InterPro" id="IPR036634">
    <property type="entry name" value="PRD_sf"/>
</dbReference>
<feature type="domain" description="PRD" evidence="3">
    <location>
        <begin position="173"/>
        <end position="277"/>
    </location>
</feature>
<dbReference type="AlphaFoldDB" id="A0A920BVN8"/>
<dbReference type="SUPFAM" id="SSF63520">
    <property type="entry name" value="PTS-regulatory domain, PRD"/>
    <property type="match status" value="1"/>
</dbReference>
<dbReference type="InterPro" id="IPR013196">
    <property type="entry name" value="HTH_11"/>
</dbReference>
<dbReference type="InterPro" id="IPR011608">
    <property type="entry name" value="PRD"/>
</dbReference>
<organism evidence="4 5">
    <name type="scientific">Robertmurraya siralis</name>
    <dbReference type="NCBI Taxonomy" id="77777"/>
    <lineage>
        <taxon>Bacteria</taxon>
        <taxon>Bacillati</taxon>
        <taxon>Bacillota</taxon>
        <taxon>Bacilli</taxon>
        <taxon>Bacillales</taxon>
        <taxon>Bacillaceae</taxon>
        <taxon>Robertmurraya</taxon>
    </lineage>
</organism>
<dbReference type="Pfam" id="PF08279">
    <property type="entry name" value="HTH_11"/>
    <property type="match status" value="1"/>
</dbReference>
<name>A0A920BVN8_9BACI</name>
<dbReference type="InterPro" id="IPR036388">
    <property type="entry name" value="WH-like_DNA-bd_sf"/>
</dbReference>
<dbReference type="RefSeq" id="WP_212934403.1">
    <property type="nucleotide sequence ID" value="NZ_BORC01000010.1"/>
</dbReference>
<comment type="caution">
    <text evidence="4">The sequence shown here is derived from an EMBL/GenBank/DDBJ whole genome shotgun (WGS) entry which is preliminary data.</text>
</comment>
<dbReference type="SUPFAM" id="SSF55804">
    <property type="entry name" value="Phoshotransferase/anion transport protein"/>
    <property type="match status" value="1"/>
</dbReference>
<keyword evidence="1" id="KW-0677">Repeat</keyword>
<dbReference type="Pfam" id="PF00874">
    <property type="entry name" value="PRD"/>
    <property type="match status" value="1"/>
</dbReference>
<dbReference type="PROSITE" id="PS51094">
    <property type="entry name" value="PTS_EIIA_TYPE_2"/>
    <property type="match status" value="1"/>
</dbReference>
<gene>
    <name evidence="4" type="ORF">J27TS8_41210</name>
</gene>
<dbReference type="Gene3D" id="1.10.10.10">
    <property type="entry name" value="Winged helix-like DNA-binding domain superfamily/Winged helix DNA-binding domain"/>
    <property type="match status" value="1"/>
</dbReference>
<reference evidence="4" key="1">
    <citation type="submission" date="2021-03" db="EMBL/GenBank/DDBJ databases">
        <title>Antimicrobial resistance genes in bacteria isolated from Japanese honey, and their potential for conferring macrolide and lincosamide resistance in the American foulbrood pathogen Paenibacillus larvae.</title>
        <authorList>
            <person name="Okamoto M."/>
            <person name="Kumagai M."/>
            <person name="Kanamori H."/>
            <person name="Takamatsu D."/>
        </authorList>
    </citation>
    <scope>NUCLEOTIDE SEQUENCE</scope>
    <source>
        <strain evidence="4">J27TS8</strain>
    </source>
</reference>
<keyword evidence="5" id="KW-1185">Reference proteome</keyword>